<proteinExistence type="predicted"/>
<accession>A0A9W9GAD0</accession>
<dbReference type="SUPFAM" id="SSF103473">
    <property type="entry name" value="MFS general substrate transporter"/>
    <property type="match status" value="1"/>
</dbReference>
<keyword evidence="4" id="KW-0472">Membrane</keyword>
<dbReference type="GO" id="GO:0022857">
    <property type="term" value="F:transmembrane transporter activity"/>
    <property type="evidence" value="ECO:0007669"/>
    <property type="project" value="InterPro"/>
</dbReference>
<evidence type="ECO:0000313" key="6">
    <source>
        <dbReference type="Proteomes" id="UP001141434"/>
    </source>
</evidence>
<dbReference type="Proteomes" id="UP001141434">
    <property type="component" value="Unassembled WGS sequence"/>
</dbReference>
<dbReference type="EMBL" id="JAPMSZ010000001">
    <property type="protein sequence ID" value="KAJ5114813.1"/>
    <property type="molecule type" value="Genomic_DNA"/>
</dbReference>
<keyword evidence="2" id="KW-0812">Transmembrane</keyword>
<dbReference type="GeneID" id="81390324"/>
<organism evidence="5 6">
    <name type="scientific">Penicillium alfredii</name>
    <dbReference type="NCBI Taxonomy" id="1506179"/>
    <lineage>
        <taxon>Eukaryota</taxon>
        <taxon>Fungi</taxon>
        <taxon>Dikarya</taxon>
        <taxon>Ascomycota</taxon>
        <taxon>Pezizomycotina</taxon>
        <taxon>Eurotiomycetes</taxon>
        <taxon>Eurotiomycetidae</taxon>
        <taxon>Eurotiales</taxon>
        <taxon>Aspergillaceae</taxon>
        <taxon>Penicillium</taxon>
    </lineage>
</organism>
<comment type="caution">
    <text evidence="5">The sequence shown here is derived from an EMBL/GenBank/DDBJ whole genome shotgun (WGS) entry which is preliminary data.</text>
</comment>
<protein>
    <submittedName>
        <fullName evidence="5">Uncharacterized protein</fullName>
    </submittedName>
</protein>
<evidence type="ECO:0000256" key="4">
    <source>
        <dbReference type="ARBA" id="ARBA00023136"/>
    </source>
</evidence>
<dbReference type="AlphaFoldDB" id="A0A9W9GAD0"/>
<dbReference type="Gene3D" id="1.20.1250.20">
    <property type="entry name" value="MFS general substrate transporter like domains"/>
    <property type="match status" value="1"/>
</dbReference>
<dbReference type="InterPro" id="IPR036259">
    <property type="entry name" value="MFS_trans_sf"/>
</dbReference>
<dbReference type="GO" id="GO:0016020">
    <property type="term" value="C:membrane"/>
    <property type="evidence" value="ECO:0007669"/>
    <property type="project" value="UniProtKB-SubCell"/>
</dbReference>
<dbReference type="Pfam" id="PF00083">
    <property type="entry name" value="Sugar_tr"/>
    <property type="match status" value="1"/>
</dbReference>
<reference evidence="5" key="2">
    <citation type="journal article" date="2023" name="IMA Fungus">
        <title>Comparative genomic study of the Penicillium genus elucidates a diverse pangenome and 15 lateral gene transfer events.</title>
        <authorList>
            <person name="Petersen C."/>
            <person name="Sorensen T."/>
            <person name="Nielsen M.R."/>
            <person name="Sondergaard T.E."/>
            <person name="Sorensen J.L."/>
            <person name="Fitzpatrick D.A."/>
            <person name="Frisvad J.C."/>
            <person name="Nielsen K.L."/>
        </authorList>
    </citation>
    <scope>NUCLEOTIDE SEQUENCE</scope>
    <source>
        <strain evidence="5">IBT 34128</strain>
    </source>
</reference>
<dbReference type="RefSeq" id="XP_056516006.1">
    <property type="nucleotide sequence ID" value="XM_056651156.1"/>
</dbReference>
<evidence type="ECO:0000256" key="3">
    <source>
        <dbReference type="ARBA" id="ARBA00022989"/>
    </source>
</evidence>
<evidence type="ECO:0000313" key="5">
    <source>
        <dbReference type="EMBL" id="KAJ5114813.1"/>
    </source>
</evidence>
<keyword evidence="3" id="KW-1133">Transmembrane helix</keyword>
<dbReference type="InterPro" id="IPR005828">
    <property type="entry name" value="MFS_sugar_transport-like"/>
</dbReference>
<sequence length="72" mass="7938">MRYTILETDFLVAAFCLTLSTTSLDVEVQYLLLGSAFTQNWPQLFVCRLLLSIGMGIKASTTSVYTAENAPV</sequence>
<evidence type="ECO:0000256" key="1">
    <source>
        <dbReference type="ARBA" id="ARBA00004370"/>
    </source>
</evidence>
<gene>
    <name evidence="5" type="ORF">NUU61_000572</name>
</gene>
<keyword evidence="6" id="KW-1185">Reference proteome</keyword>
<evidence type="ECO:0000256" key="2">
    <source>
        <dbReference type="ARBA" id="ARBA00022692"/>
    </source>
</evidence>
<name>A0A9W9GAD0_9EURO</name>
<reference evidence="5" key="1">
    <citation type="submission" date="2022-11" db="EMBL/GenBank/DDBJ databases">
        <authorList>
            <person name="Petersen C."/>
        </authorList>
    </citation>
    <scope>NUCLEOTIDE SEQUENCE</scope>
    <source>
        <strain evidence="5">IBT 34128</strain>
    </source>
</reference>
<comment type="subcellular location">
    <subcellularLocation>
        <location evidence="1">Membrane</location>
    </subcellularLocation>
</comment>